<dbReference type="SMART" id="SM00382">
    <property type="entry name" value="AAA"/>
    <property type="match status" value="1"/>
</dbReference>
<evidence type="ECO:0000313" key="10">
    <source>
        <dbReference type="EMBL" id="KAK9861172.1"/>
    </source>
</evidence>
<dbReference type="EMBL" id="JALJOV010000803">
    <property type="protein sequence ID" value="KAK9861172.1"/>
    <property type="molecule type" value="Genomic_DNA"/>
</dbReference>
<keyword evidence="11" id="KW-1185">Reference proteome</keyword>
<dbReference type="InterPro" id="IPR007502">
    <property type="entry name" value="Helicase-assoc_dom"/>
</dbReference>
<dbReference type="GO" id="GO:0016787">
    <property type="term" value="F:hydrolase activity"/>
    <property type="evidence" value="ECO:0007669"/>
    <property type="project" value="UniProtKB-KW"/>
</dbReference>
<dbReference type="PROSITE" id="PS51194">
    <property type="entry name" value="HELICASE_CTER"/>
    <property type="match status" value="1"/>
</dbReference>
<dbReference type="Pfam" id="PF07717">
    <property type="entry name" value="OB_NTP_bind"/>
    <property type="match status" value="1"/>
</dbReference>
<evidence type="ECO:0000256" key="7">
    <source>
        <dbReference type="ARBA" id="ARBA00047984"/>
    </source>
</evidence>
<dbReference type="SMART" id="SM00490">
    <property type="entry name" value="HELICc"/>
    <property type="match status" value="1"/>
</dbReference>
<evidence type="ECO:0000256" key="1">
    <source>
        <dbReference type="ARBA" id="ARBA00008792"/>
    </source>
</evidence>
<dbReference type="FunFam" id="1.10.10.2130:FF:000001">
    <property type="entry name" value="Pre-mRNA-splicing factor ATP-dependent RNA helicase"/>
    <property type="match status" value="1"/>
</dbReference>
<dbReference type="CDD" id="cd17917">
    <property type="entry name" value="DEXHc_RHA-like"/>
    <property type="match status" value="1"/>
</dbReference>
<dbReference type="InterPro" id="IPR027417">
    <property type="entry name" value="P-loop_NTPase"/>
</dbReference>
<dbReference type="Pfam" id="PF00270">
    <property type="entry name" value="DEAD"/>
    <property type="match status" value="1"/>
</dbReference>
<dbReference type="GO" id="GO:0005524">
    <property type="term" value="F:ATP binding"/>
    <property type="evidence" value="ECO:0007669"/>
    <property type="project" value="UniProtKB-KW"/>
</dbReference>
<dbReference type="InterPro" id="IPR001650">
    <property type="entry name" value="Helicase_C-like"/>
</dbReference>
<comment type="similarity">
    <text evidence="1">Belongs to the DEAD box helicase family. DEAH subfamily.</text>
</comment>
<feature type="domain" description="Helicase C-terminal" evidence="9">
    <location>
        <begin position="222"/>
        <end position="403"/>
    </location>
</feature>
<dbReference type="InterPro" id="IPR011709">
    <property type="entry name" value="DEAD-box_helicase_OB_fold"/>
</dbReference>
<evidence type="ECO:0000259" key="9">
    <source>
        <dbReference type="PROSITE" id="PS51194"/>
    </source>
</evidence>
<reference evidence="10 11" key="1">
    <citation type="journal article" date="2024" name="Nat. Commun.">
        <title>Phylogenomics reveals the evolutionary origins of lichenization in chlorophyte algae.</title>
        <authorList>
            <person name="Puginier C."/>
            <person name="Libourel C."/>
            <person name="Otte J."/>
            <person name="Skaloud P."/>
            <person name="Haon M."/>
            <person name="Grisel S."/>
            <person name="Petersen M."/>
            <person name="Berrin J.G."/>
            <person name="Delaux P.M."/>
            <person name="Dal Grande F."/>
            <person name="Keller J."/>
        </authorList>
    </citation>
    <scope>NUCLEOTIDE SEQUENCE [LARGE SCALE GENOMIC DNA]</scope>
    <source>
        <strain evidence="10 11">SAG 2523</strain>
    </source>
</reference>
<dbReference type="Gene3D" id="1.10.10.2130">
    <property type="entry name" value="DEAH helicase family, winged-helix domain"/>
    <property type="match status" value="1"/>
</dbReference>
<keyword evidence="5" id="KW-0347">Helicase</keyword>
<dbReference type="PANTHER" id="PTHR18934:SF118">
    <property type="entry name" value="ATP-DEPENDENT RNA HELICASE DHX33"/>
    <property type="match status" value="1"/>
</dbReference>
<keyword evidence="4" id="KW-0378">Hydrolase</keyword>
<dbReference type="InterPro" id="IPR014001">
    <property type="entry name" value="Helicase_ATP-bd"/>
</dbReference>
<keyword evidence="6" id="KW-0067">ATP-binding</keyword>
<dbReference type="PROSITE" id="PS51192">
    <property type="entry name" value="HELICASE_ATP_BIND_1"/>
    <property type="match status" value="1"/>
</dbReference>
<dbReference type="Gene3D" id="3.40.50.300">
    <property type="entry name" value="P-loop containing nucleotide triphosphate hydrolases"/>
    <property type="match status" value="2"/>
</dbReference>
<evidence type="ECO:0000256" key="3">
    <source>
        <dbReference type="ARBA" id="ARBA00022741"/>
    </source>
</evidence>
<dbReference type="SMART" id="SM00487">
    <property type="entry name" value="DEXDc"/>
    <property type="match status" value="1"/>
</dbReference>
<protein>
    <recommendedName>
        <fullName evidence="2">RNA helicase</fullName>
        <ecNumber evidence="2">3.6.4.13</ecNumber>
    </recommendedName>
</protein>
<comment type="catalytic activity">
    <reaction evidence="7">
        <text>ATP + H2O = ADP + phosphate + H(+)</text>
        <dbReference type="Rhea" id="RHEA:13065"/>
        <dbReference type="ChEBI" id="CHEBI:15377"/>
        <dbReference type="ChEBI" id="CHEBI:15378"/>
        <dbReference type="ChEBI" id="CHEBI:30616"/>
        <dbReference type="ChEBI" id="CHEBI:43474"/>
        <dbReference type="ChEBI" id="CHEBI:456216"/>
        <dbReference type="EC" id="3.6.4.13"/>
    </reaction>
</comment>
<sequence>MASQHPPKRRKLSNEAFPKLRDAEVQKLRELPVWEARQAVLEGICSNQVYVIVGETGSGKTTQIPKFLHQSRFKKDKIICTQPRRVAAIANATRVAKEMGCKLGGLVGYAVRFDDASTPETKIRYVTDGLLLREAVADPLLQQYKVIIVDEAHERTLDTDALLGLLKRMQRVRKDDFHIVLMSATLDAGKYASFFPGAKVGLVQGRQHTVQVMYTKQAQESYLDAALTTVLQIHAREPVGDILAFLTGQEEIDALCNLVRSRGLHTKGADGQEKLHPVAIYAALPAEQQAQVFETAPLGTRKVIFATNIAETALTIPGLRYVVDTGVVKQRSYQSRAGVDLLAVVPISKAQARQRSGRAGREAPGKTFRLYTEAEFEKLEATTTPEILRVNLASAVLQLKALGIPDVRAFDFVDPPPLPALMARLPVDPRYAKILLAAAGSGCAEDAAAIVAMASVEQVFISGRTEQQRQASMQARQRFRRPQGDHITALAVLRAFLATGKGKRGEWCAQNCISGRAMQRCHRIFDQLCGLLQAMKLPLERLGDNQDPEPLQRALTCGLFLHAARRQPDGTYKVIGTGQEVSIHPSSVLSGSKPDCIVFNELVFTRRNYARTMCSIQIPWLTELVPSYFTKHIAR</sequence>
<evidence type="ECO:0000259" key="8">
    <source>
        <dbReference type="PROSITE" id="PS51192"/>
    </source>
</evidence>
<evidence type="ECO:0000313" key="11">
    <source>
        <dbReference type="Proteomes" id="UP001485043"/>
    </source>
</evidence>
<dbReference type="AlphaFoldDB" id="A0AAW1SX69"/>
<dbReference type="FunFam" id="3.40.50.300:FF:000145">
    <property type="entry name" value="probable ATP-dependent RNA helicase DHX40"/>
    <property type="match status" value="1"/>
</dbReference>
<dbReference type="GO" id="GO:0003724">
    <property type="term" value="F:RNA helicase activity"/>
    <property type="evidence" value="ECO:0007669"/>
    <property type="project" value="UniProtKB-EC"/>
</dbReference>
<dbReference type="Proteomes" id="UP001485043">
    <property type="component" value="Unassembled WGS sequence"/>
</dbReference>
<gene>
    <name evidence="10" type="ORF">WJX84_009752</name>
</gene>
<dbReference type="GO" id="GO:0005730">
    <property type="term" value="C:nucleolus"/>
    <property type="evidence" value="ECO:0007669"/>
    <property type="project" value="TreeGrafter"/>
</dbReference>
<dbReference type="Pfam" id="PF21010">
    <property type="entry name" value="HA2_C"/>
    <property type="match status" value="1"/>
</dbReference>
<accession>A0AAW1SX69</accession>
<comment type="caution">
    <text evidence="10">The sequence shown here is derived from an EMBL/GenBank/DDBJ whole genome shotgun (WGS) entry which is preliminary data.</text>
</comment>
<dbReference type="InterPro" id="IPR042035">
    <property type="entry name" value="DEAH_win-hel_dom"/>
</dbReference>
<dbReference type="InterPro" id="IPR003593">
    <property type="entry name" value="AAA+_ATPase"/>
</dbReference>
<dbReference type="InterPro" id="IPR011545">
    <property type="entry name" value="DEAD/DEAH_box_helicase_dom"/>
</dbReference>
<name>A0AAW1SX69_9CHLO</name>
<dbReference type="GO" id="GO:0045943">
    <property type="term" value="P:positive regulation of transcription by RNA polymerase I"/>
    <property type="evidence" value="ECO:0007669"/>
    <property type="project" value="TreeGrafter"/>
</dbReference>
<dbReference type="SMART" id="SM00847">
    <property type="entry name" value="HA2"/>
    <property type="match status" value="1"/>
</dbReference>
<keyword evidence="3" id="KW-0547">Nucleotide-binding</keyword>
<evidence type="ECO:0000256" key="5">
    <source>
        <dbReference type="ARBA" id="ARBA00022806"/>
    </source>
</evidence>
<dbReference type="SUPFAM" id="SSF52540">
    <property type="entry name" value="P-loop containing nucleoside triphosphate hydrolases"/>
    <property type="match status" value="1"/>
</dbReference>
<dbReference type="FunFam" id="3.40.50.300:FF:000578">
    <property type="entry name" value="probable ATP-dependent RNA helicase DHX35"/>
    <property type="match status" value="1"/>
</dbReference>
<dbReference type="EC" id="3.6.4.13" evidence="2"/>
<evidence type="ECO:0000256" key="2">
    <source>
        <dbReference type="ARBA" id="ARBA00012552"/>
    </source>
</evidence>
<organism evidence="10 11">
    <name type="scientific">Apatococcus fuscideae</name>
    <dbReference type="NCBI Taxonomy" id="2026836"/>
    <lineage>
        <taxon>Eukaryota</taxon>
        <taxon>Viridiplantae</taxon>
        <taxon>Chlorophyta</taxon>
        <taxon>core chlorophytes</taxon>
        <taxon>Trebouxiophyceae</taxon>
        <taxon>Chlorellales</taxon>
        <taxon>Chlorellaceae</taxon>
        <taxon>Apatococcus</taxon>
    </lineage>
</organism>
<feature type="domain" description="Helicase ATP-binding" evidence="8">
    <location>
        <begin position="41"/>
        <end position="204"/>
    </location>
</feature>
<dbReference type="Pfam" id="PF00271">
    <property type="entry name" value="Helicase_C"/>
    <property type="match status" value="1"/>
</dbReference>
<proteinExistence type="inferred from homology"/>
<dbReference type="PANTHER" id="PTHR18934">
    <property type="entry name" value="ATP-DEPENDENT RNA HELICASE"/>
    <property type="match status" value="1"/>
</dbReference>
<dbReference type="GO" id="GO:0003725">
    <property type="term" value="F:double-stranded RNA binding"/>
    <property type="evidence" value="ECO:0007669"/>
    <property type="project" value="TreeGrafter"/>
</dbReference>
<dbReference type="CDD" id="cd18791">
    <property type="entry name" value="SF2_C_RHA"/>
    <property type="match status" value="1"/>
</dbReference>
<evidence type="ECO:0000256" key="6">
    <source>
        <dbReference type="ARBA" id="ARBA00022840"/>
    </source>
</evidence>
<evidence type="ECO:0000256" key="4">
    <source>
        <dbReference type="ARBA" id="ARBA00022801"/>
    </source>
</evidence>